<dbReference type="EMBL" id="JBHFFA010000004">
    <property type="protein sequence ID" value="KAL2631267.1"/>
    <property type="molecule type" value="Genomic_DNA"/>
</dbReference>
<accession>A0ABD1YPB4</accession>
<dbReference type="InterPro" id="IPR036406">
    <property type="entry name" value="Coprogen_oxidase_aer_sf"/>
</dbReference>
<sequence>MGKFGADFMLGLLGVIVLAHATYATILYRCESKIKESKITTTLNFIPFVTHSVTRVGAVGEQVTRTSPWGLPFTWGVSSRSFRRRMKRRGRFDIILAMAVQQGNEEKLEEEDQQQAFSKEGFESFLLTMQESICIMAAEADGSGKTFCEDRWQRSEDPRSGYGITRVLEDGELLEKAAANVSIVRGQLSEARAKAMSGRGRPVESGANYFAGALSLVFHTRHPFVPTFRSDIRYFEVEGGGGWFGGGADLTPSYLFEDDANFFHSYYKDVCDRYDPTLYEQSKAACDAYFYIPSRKEHRGIGGIFFDDLENFQQQEDSGLQGSRSTVFSFVKDVAEGFMPSFLPIAERRRFMSYGKREREWQLLRRGRYLEFNLLYDRGVKFGLDGGRFESIMVSAPPLIAWKYNVTPELSTPEANMLDVLKTPRQWISK</sequence>
<dbReference type="NCBIfam" id="NF003727">
    <property type="entry name" value="PRK05330.1"/>
    <property type="match status" value="1"/>
</dbReference>
<dbReference type="Pfam" id="PF01218">
    <property type="entry name" value="Coprogen_oxidas"/>
    <property type="match status" value="1"/>
</dbReference>
<dbReference type="PANTHER" id="PTHR10755">
    <property type="entry name" value="COPROPORPHYRINOGEN III OXIDASE, MITOCHONDRIAL"/>
    <property type="match status" value="1"/>
</dbReference>
<evidence type="ECO:0000313" key="2">
    <source>
        <dbReference type="EMBL" id="KAL2631267.1"/>
    </source>
</evidence>
<comment type="caution">
    <text evidence="2">The sequence shown here is derived from an EMBL/GenBank/DDBJ whole genome shotgun (WGS) entry which is preliminary data.</text>
</comment>
<gene>
    <name evidence="2" type="ORF">R1flu_015953</name>
</gene>
<dbReference type="PANTHER" id="PTHR10755:SF3">
    <property type="entry name" value="COPROPORPHYRINOGEN OXIDASE"/>
    <property type="match status" value="1"/>
</dbReference>
<protein>
    <recommendedName>
        <fullName evidence="4">Coproporphyrinogen oxidase</fullName>
    </recommendedName>
</protein>
<evidence type="ECO:0000256" key="1">
    <source>
        <dbReference type="ARBA" id="ARBA00049102"/>
    </source>
</evidence>
<keyword evidence="3" id="KW-1185">Reference proteome</keyword>
<comment type="catalytic activity">
    <reaction evidence="1">
        <text>coproporphyrinogen III + O2 + 2 H(+) = protoporphyrinogen IX + 2 CO2 + 2 H2O</text>
        <dbReference type="Rhea" id="RHEA:18257"/>
        <dbReference type="ChEBI" id="CHEBI:15377"/>
        <dbReference type="ChEBI" id="CHEBI:15378"/>
        <dbReference type="ChEBI" id="CHEBI:15379"/>
        <dbReference type="ChEBI" id="CHEBI:16526"/>
        <dbReference type="ChEBI" id="CHEBI:57307"/>
        <dbReference type="ChEBI" id="CHEBI:57309"/>
        <dbReference type="EC" id="1.3.3.3"/>
    </reaction>
</comment>
<evidence type="ECO:0008006" key="4">
    <source>
        <dbReference type="Google" id="ProtNLM"/>
    </source>
</evidence>
<dbReference type="SUPFAM" id="SSF102886">
    <property type="entry name" value="Coproporphyrinogen III oxidase"/>
    <property type="match status" value="1"/>
</dbReference>
<dbReference type="Gene3D" id="3.40.1500.10">
    <property type="entry name" value="Coproporphyrinogen III oxidase, aerobic"/>
    <property type="match status" value="1"/>
</dbReference>
<evidence type="ECO:0000313" key="3">
    <source>
        <dbReference type="Proteomes" id="UP001605036"/>
    </source>
</evidence>
<dbReference type="AlphaFoldDB" id="A0ABD1YPB4"/>
<organism evidence="2 3">
    <name type="scientific">Riccia fluitans</name>
    <dbReference type="NCBI Taxonomy" id="41844"/>
    <lineage>
        <taxon>Eukaryota</taxon>
        <taxon>Viridiplantae</taxon>
        <taxon>Streptophyta</taxon>
        <taxon>Embryophyta</taxon>
        <taxon>Marchantiophyta</taxon>
        <taxon>Marchantiopsida</taxon>
        <taxon>Marchantiidae</taxon>
        <taxon>Marchantiales</taxon>
        <taxon>Ricciaceae</taxon>
        <taxon>Riccia</taxon>
    </lineage>
</organism>
<dbReference type="InterPro" id="IPR001260">
    <property type="entry name" value="Coprogen_oxidase_aer"/>
</dbReference>
<proteinExistence type="predicted"/>
<dbReference type="Proteomes" id="UP001605036">
    <property type="component" value="Unassembled WGS sequence"/>
</dbReference>
<reference evidence="2 3" key="1">
    <citation type="submission" date="2024-09" db="EMBL/GenBank/DDBJ databases">
        <title>Chromosome-scale assembly of Riccia fluitans.</title>
        <authorList>
            <person name="Paukszto L."/>
            <person name="Sawicki J."/>
            <person name="Karawczyk K."/>
            <person name="Piernik-Szablinska J."/>
            <person name="Szczecinska M."/>
            <person name="Mazdziarz M."/>
        </authorList>
    </citation>
    <scope>NUCLEOTIDE SEQUENCE [LARGE SCALE GENOMIC DNA]</scope>
    <source>
        <strain evidence="2">Rf_01</strain>
        <tissue evidence="2">Aerial parts of the thallus</tissue>
    </source>
</reference>
<dbReference type="GO" id="GO:0004109">
    <property type="term" value="F:coproporphyrinogen oxidase activity"/>
    <property type="evidence" value="ECO:0007669"/>
    <property type="project" value="UniProtKB-EC"/>
</dbReference>
<name>A0ABD1YPB4_9MARC</name>
<dbReference type="PRINTS" id="PR00073">
    <property type="entry name" value="COPRGNOXDASE"/>
</dbReference>